<proteinExistence type="predicted"/>
<accession>W7XHK2</accession>
<dbReference type="Proteomes" id="UP000009168">
    <property type="component" value="Unassembled WGS sequence"/>
</dbReference>
<reference evidence="3" key="1">
    <citation type="journal article" date="2006" name="PLoS Biol.">
        <title>Macronuclear genome sequence of the ciliate Tetrahymena thermophila, a model eukaryote.</title>
        <authorList>
            <person name="Eisen J.A."/>
            <person name="Coyne R.S."/>
            <person name="Wu M."/>
            <person name="Wu D."/>
            <person name="Thiagarajan M."/>
            <person name="Wortman J.R."/>
            <person name="Badger J.H."/>
            <person name="Ren Q."/>
            <person name="Amedeo P."/>
            <person name="Jones K.M."/>
            <person name="Tallon L.J."/>
            <person name="Delcher A.L."/>
            <person name="Salzberg S.L."/>
            <person name="Silva J.C."/>
            <person name="Haas B.J."/>
            <person name="Majoros W.H."/>
            <person name="Farzad M."/>
            <person name="Carlton J.M."/>
            <person name="Smith R.K. Jr."/>
            <person name="Garg J."/>
            <person name="Pearlman R.E."/>
            <person name="Karrer K.M."/>
            <person name="Sun L."/>
            <person name="Manning G."/>
            <person name="Elde N.C."/>
            <person name="Turkewitz A.P."/>
            <person name="Asai D.J."/>
            <person name="Wilkes D.E."/>
            <person name="Wang Y."/>
            <person name="Cai H."/>
            <person name="Collins K."/>
            <person name="Stewart B.A."/>
            <person name="Lee S.R."/>
            <person name="Wilamowska K."/>
            <person name="Weinberg Z."/>
            <person name="Ruzzo W.L."/>
            <person name="Wloga D."/>
            <person name="Gaertig J."/>
            <person name="Frankel J."/>
            <person name="Tsao C.-C."/>
            <person name="Gorovsky M.A."/>
            <person name="Keeling P.J."/>
            <person name="Waller R.F."/>
            <person name="Patron N.J."/>
            <person name="Cherry J.M."/>
            <person name="Stover N.A."/>
            <person name="Krieger C.J."/>
            <person name="del Toro C."/>
            <person name="Ryder H.F."/>
            <person name="Williamson S.C."/>
            <person name="Barbeau R.A."/>
            <person name="Hamilton E.P."/>
            <person name="Orias E."/>
        </authorList>
    </citation>
    <scope>NUCLEOTIDE SEQUENCE [LARGE SCALE GENOMIC DNA]</scope>
    <source>
        <strain evidence="3">SB210</strain>
    </source>
</reference>
<evidence type="ECO:0000313" key="2">
    <source>
        <dbReference type="EMBL" id="EWS73866.1"/>
    </source>
</evidence>
<protein>
    <submittedName>
        <fullName evidence="2">Transmembrane protein, putative</fullName>
    </submittedName>
</protein>
<gene>
    <name evidence="2" type="ORF">TTHERM_000283269</name>
</gene>
<sequence>MNIQKLIAILILGVIMVSSSIYFVQKSNNVEMSQFNYQQVSSSDDCYGPGAPCSSNDQCCSGSCNQRPRSWLAQCS</sequence>
<organism evidence="2 3">
    <name type="scientific">Tetrahymena thermophila (strain SB210)</name>
    <dbReference type="NCBI Taxonomy" id="312017"/>
    <lineage>
        <taxon>Eukaryota</taxon>
        <taxon>Sar</taxon>
        <taxon>Alveolata</taxon>
        <taxon>Ciliophora</taxon>
        <taxon>Intramacronucleata</taxon>
        <taxon>Oligohymenophorea</taxon>
        <taxon>Hymenostomatida</taxon>
        <taxon>Tetrahymenina</taxon>
        <taxon>Tetrahymenidae</taxon>
        <taxon>Tetrahymena</taxon>
    </lineage>
</organism>
<feature type="transmembrane region" description="Helical" evidence="1">
    <location>
        <begin position="6"/>
        <end position="24"/>
    </location>
</feature>
<evidence type="ECO:0000313" key="3">
    <source>
        <dbReference type="Proteomes" id="UP000009168"/>
    </source>
</evidence>
<dbReference type="RefSeq" id="XP_012653613.1">
    <property type="nucleotide sequence ID" value="XM_012798159.1"/>
</dbReference>
<dbReference type="EMBL" id="GG662656">
    <property type="protein sequence ID" value="EWS73866.1"/>
    <property type="molecule type" value="Genomic_DNA"/>
</dbReference>
<dbReference type="AlphaFoldDB" id="W7XHK2"/>
<keyword evidence="3" id="KW-1185">Reference proteome</keyword>
<evidence type="ECO:0000256" key="1">
    <source>
        <dbReference type="SAM" id="Phobius"/>
    </source>
</evidence>
<keyword evidence="1" id="KW-1133">Transmembrane helix</keyword>
<dbReference type="InParanoid" id="W7XHK2"/>
<keyword evidence="1" id="KW-0472">Membrane</keyword>
<dbReference type="KEGG" id="tet:TTHERM_000283269"/>
<name>W7XHK2_TETTS</name>
<keyword evidence="1 2" id="KW-0812">Transmembrane</keyword>
<dbReference type="GeneID" id="24438182"/>